<dbReference type="OrthoDB" id="52928at2"/>
<gene>
    <name evidence="3" type="ORF">CTB96_00005</name>
</gene>
<dbReference type="Proteomes" id="UP000246722">
    <property type="component" value="Unassembled WGS sequence"/>
</dbReference>
<dbReference type="PROSITE" id="PS50994">
    <property type="entry name" value="INTEGRASE"/>
    <property type="match status" value="1"/>
</dbReference>
<organism evidence="3 4">
    <name type="scientific">Cryobacterium arcticum</name>
    <dbReference type="NCBI Taxonomy" id="670052"/>
    <lineage>
        <taxon>Bacteria</taxon>
        <taxon>Bacillati</taxon>
        <taxon>Actinomycetota</taxon>
        <taxon>Actinomycetes</taxon>
        <taxon>Micrococcales</taxon>
        <taxon>Microbacteriaceae</taxon>
        <taxon>Cryobacterium</taxon>
    </lineage>
</organism>
<evidence type="ECO:0000313" key="4">
    <source>
        <dbReference type="Proteomes" id="UP000246722"/>
    </source>
</evidence>
<dbReference type="AlphaFoldDB" id="A0A318A364"/>
<proteinExistence type="predicted"/>
<feature type="region of interest" description="Disordered" evidence="1">
    <location>
        <begin position="371"/>
        <end position="402"/>
    </location>
</feature>
<comment type="caution">
    <text evidence="3">The sequence shown here is derived from an EMBL/GenBank/DDBJ whole genome shotgun (WGS) entry which is preliminary data.</text>
</comment>
<dbReference type="PANTHER" id="PTHR35004:SF7">
    <property type="entry name" value="INTEGRASE PROTEIN"/>
    <property type="match status" value="1"/>
</dbReference>
<dbReference type="InterPro" id="IPR036397">
    <property type="entry name" value="RNaseH_sf"/>
</dbReference>
<evidence type="ECO:0000256" key="1">
    <source>
        <dbReference type="SAM" id="MobiDB-lite"/>
    </source>
</evidence>
<reference evidence="3 4" key="1">
    <citation type="submission" date="2018-05" db="EMBL/GenBank/DDBJ databases">
        <title>Genetic diversity of glacier-inhabiting Cryobacterium bacteria in China and description of Cryobacterium mengkeensis sp. nov. and Arthrobacter glacialis sp. nov.</title>
        <authorList>
            <person name="Liu Q."/>
            <person name="Xin Y.-H."/>
        </authorList>
    </citation>
    <scope>NUCLEOTIDE SEQUENCE [LARGE SCALE GENOMIC DNA]</scope>
    <source>
        <strain evidence="3 4">SK-1</strain>
    </source>
</reference>
<dbReference type="Gene3D" id="3.30.420.10">
    <property type="entry name" value="Ribonuclease H-like superfamily/Ribonuclease H"/>
    <property type="match status" value="1"/>
</dbReference>
<dbReference type="EMBL" id="QHLY01000001">
    <property type="protein sequence ID" value="PXA73380.1"/>
    <property type="molecule type" value="Genomic_DNA"/>
</dbReference>
<dbReference type="InterPro" id="IPR012337">
    <property type="entry name" value="RNaseH-like_sf"/>
</dbReference>
<dbReference type="InterPro" id="IPR001584">
    <property type="entry name" value="Integrase_cat-core"/>
</dbReference>
<protein>
    <submittedName>
        <fullName evidence="3">IS481 family transposase</fullName>
    </submittedName>
</protein>
<dbReference type="PANTHER" id="PTHR35004">
    <property type="entry name" value="TRANSPOSASE RV3428C-RELATED"/>
    <property type="match status" value="1"/>
</dbReference>
<dbReference type="SUPFAM" id="SSF53098">
    <property type="entry name" value="Ribonuclease H-like"/>
    <property type="match status" value="1"/>
</dbReference>
<evidence type="ECO:0000259" key="2">
    <source>
        <dbReference type="PROSITE" id="PS50994"/>
    </source>
</evidence>
<dbReference type="GO" id="GO:0003676">
    <property type="term" value="F:nucleic acid binding"/>
    <property type="evidence" value="ECO:0007669"/>
    <property type="project" value="InterPro"/>
</dbReference>
<feature type="domain" description="Integrase catalytic" evidence="2">
    <location>
        <begin position="140"/>
        <end position="307"/>
    </location>
</feature>
<keyword evidence="4" id="KW-1185">Reference proteome</keyword>
<name>A0A318A364_9MICO</name>
<evidence type="ECO:0000313" key="3">
    <source>
        <dbReference type="EMBL" id="PXA73380.1"/>
    </source>
</evidence>
<dbReference type="Pfam" id="PF13683">
    <property type="entry name" value="rve_3"/>
    <property type="match status" value="1"/>
</dbReference>
<accession>A0A318A364</accession>
<sequence length="402" mass="43991">MSALNPDARVRMLVATWPDDAPRGAIAAFCRTHNVSPSWFHKVRAESKASGAAAAMELGSTRPKNSPAETNAGMVKLALETRAELKRRGFDHGPLSVQAKLRRQGLTPPSRATLARIFARAGVVIPEPKKKPRSAYRRFVYPNPNGCWQIDATEWILANGRKVVVFQLIDDHSRLALASLAASGETSEAAIRVVDLAISRHGVPQKFLSDNGAALNPTRRGHEGALVNHLVSFGVVAITGKPGKPTTQGKNERVHGTLLKYLNTHPIAATLEELQTQLDEFDAYYNTEREHQSLPRMTPQEAWNATAKATPPTPPVVPEQPTELVQRTVTDDGEITVLGTRFKIGKDYNGQQLQITYNATEIAIYDQSGTQILSHPRPPKGTHYVGNNKPRGFMANQTSTKS</sequence>
<dbReference type="GO" id="GO:0015074">
    <property type="term" value="P:DNA integration"/>
    <property type="evidence" value="ECO:0007669"/>
    <property type="project" value="InterPro"/>
</dbReference>